<dbReference type="SUPFAM" id="SSF55931">
    <property type="entry name" value="Glutamine synthetase/guanido kinase"/>
    <property type="match status" value="1"/>
</dbReference>
<evidence type="ECO:0000256" key="2">
    <source>
        <dbReference type="ARBA" id="ARBA00022598"/>
    </source>
</evidence>
<gene>
    <name evidence="7" type="ORF">D2T33_06800</name>
</gene>
<proteinExistence type="inferred from homology"/>
<dbReference type="InterPro" id="IPR027303">
    <property type="entry name" value="Gln_synth_gly_rich_site"/>
</dbReference>
<dbReference type="EMBL" id="SAUW01000005">
    <property type="protein sequence ID" value="RWR13410.1"/>
    <property type="molecule type" value="Genomic_DNA"/>
</dbReference>
<dbReference type="SMART" id="SM01230">
    <property type="entry name" value="Gln-synt_C"/>
    <property type="match status" value="1"/>
</dbReference>
<dbReference type="PROSITE" id="PS51987">
    <property type="entry name" value="GS_CATALYTIC"/>
    <property type="match status" value="1"/>
</dbReference>
<keyword evidence="8" id="KW-1185">Reference proteome</keyword>
<dbReference type="InterPro" id="IPR014746">
    <property type="entry name" value="Gln_synth/guanido_kin_cat_dom"/>
</dbReference>
<dbReference type="InterPro" id="IPR036651">
    <property type="entry name" value="Gln_synt_N_sf"/>
</dbReference>
<dbReference type="Pfam" id="PF00120">
    <property type="entry name" value="Gln-synt_C"/>
    <property type="match status" value="1"/>
</dbReference>
<comment type="caution">
    <text evidence="7">The sequence shown here is derived from an EMBL/GenBank/DDBJ whole genome shotgun (WGS) entry which is preliminary data.</text>
</comment>
<dbReference type="SUPFAM" id="SSF54368">
    <property type="entry name" value="Glutamine synthetase, N-terminal domain"/>
    <property type="match status" value="1"/>
</dbReference>
<organism evidence="7 8">
    <name type="scientific">Paenirhodobacter populi</name>
    <dbReference type="NCBI Taxonomy" id="2306993"/>
    <lineage>
        <taxon>Bacteria</taxon>
        <taxon>Pseudomonadati</taxon>
        <taxon>Pseudomonadota</taxon>
        <taxon>Alphaproteobacteria</taxon>
        <taxon>Rhodobacterales</taxon>
        <taxon>Rhodobacter group</taxon>
        <taxon>Paenirhodobacter</taxon>
    </lineage>
</organism>
<comment type="cofactor">
    <cofactor evidence="1">
        <name>Mg(2+)</name>
        <dbReference type="ChEBI" id="CHEBI:18420"/>
    </cofactor>
</comment>
<comment type="similarity">
    <text evidence="4 5">Belongs to the glutamine synthetase family.</text>
</comment>
<accession>A0A443IZ53</accession>
<keyword evidence="2" id="KW-0436">Ligase</keyword>
<dbReference type="GO" id="GO:0006542">
    <property type="term" value="P:glutamine biosynthetic process"/>
    <property type="evidence" value="ECO:0007669"/>
    <property type="project" value="InterPro"/>
</dbReference>
<evidence type="ECO:0000256" key="4">
    <source>
        <dbReference type="PROSITE-ProRule" id="PRU01331"/>
    </source>
</evidence>
<dbReference type="InterPro" id="IPR008146">
    <property type="entry name" value="Gln_synth_cat_dom"/>
</dbReference>
<name>A0A443IZ53_9RHOB</name>
<evidence type="ECO:0000256" key="5">
    <source>
        <dbReference type="RuleBase" id="RU000384"/>
    </source>
</evidence>
<evidence type="ECO:0000256" key="1">
    <source>
        <dbReference type="ARBA" id="ARBA00001946"/>
    </source>
</evidence>
<protein>
    <submittedName>
        <fullName evidence="7">Glutamine synthetase</fullName>
    </submittedName>
</protein>
<keyword evidence="3" id="KW-0460">Magnesium</keyword>
<dbReference type="Proteomes" id="UP000285710">
    <property type="component" value="Unassembled WGS sequence"/>
</dbReference>
<reference evidence="7 8" key="2">
    <citation type="submission" date="2019-01" db="EMBL/GenBank/DDBJ databases">
        <authorList>
            <person name="Li Y."/>
        </authorList>
    </citation>
    <scope>NUCLEOTIDE SEQUENCE [LARGE SCALE GENOMIC DNA]</scope>
    <source>
        <strain evidence="7 8">2D-5</strain>
    </source>
</reference>
<dbReference type="GO" id="GO:0006598">
    <property type="term" value="P:polyamine catabolic process"/>
    <property type="evidence" value="ECO:0007669"/>
    <property type="project" value="TreeGrafter"/>
</dbReference>
<dbReference type="PANTHER" id="PTHR43785:SF12">
    <property type="entry name" value="TYPE-1 GLUTAMINE SYNTHETASE 2"/>
    <property type="match status" value="1"/>
</dbReference>
<dbReference type="GO" id="GO:0004356">
    <property type="term" value="F:glutamine synthetase activity"/>
    <property type="evidence" value="ECO:0007669"/>
    <property type="project" value="InterPro"/>
</dbReference>
<dbReference type="PANTHER" id="PTHR43785">
    <property type="entry name" value="GAMMA-GLUTAMYLPUTRESCINE SYNTHETASE"/>
    <property type="match status" value="1"/>
</dbReference>
<evidence type="ECO:0000313" key="8">
    <source>
        <dbReference type="Proteomes" id="UP000285710"/>
    </source>
</evidence>
<evidence type="ECO:0000256" key="3">
    <source>
        <dbReference type="ARBA" id="ARBA00022842"/>
    </source>
</evidence>
<reference evidence="7 8" key="1">
    <citation type="submission" date="2019-01" db="EMBL/GenBank/DDBJ databases">
        <title>Sinorhodobacter populi sp. nov. isolated from the symptomatic bark tissue of Populus euramericana canker.</title>
        <authorList>
            <person name="Xu G."/>
        </authorList>
    </citation>
    <scope>NUCLEOTIDE SEQUENCE [LARGE SCALE GENOMIC DNA]</scope>
    <source>
        <strain evidence="7 8">2D-5</strain>
    </source>
</reference>
<evidence type="ECO:0000259" key="6">
    <source>
        <dbReference type="PROSITE" id="PS51987"/>
    </source>
</evidence>
<feature type="domain" description="GS catalytic" evidence="6">
    <location>
        <begin position="115"/>
        <end position="451"/>
    </location>
</feature>
<dbReference type="AlphaFoldDB" id="A0A443IZ53"/>
<dbReference type="Gene3D" id="3.30.590.10">
    <property type="entry name" value="Glutamine synthetase/guanido kinase, catalytic domain"/>
    <property type="match status" value="1"/>
</dbReference>
<evidence type="ECO:0000313" key="7">
    <source>
        <dbReference type="EMBL" id="RWR13410.1"/>
    </source>
</evidence>
<sequence length="451" mass="48705">MQMIRTGPDVERKAETEFFLAAHCDLNGVFRGKRVPADQGDKILKSGIRMPMSSIGVDIWGTDVLGNDLFDRGDLDGIVEPTGREPIPLVWGRSPALFVPMWMRLENGAPFFGDPRRVLAGVLDRYAAQALTPVVAMELEFHLIRDTGEAVPVPVADVPPAHAGGADTIYCLDELGQVGEFLDDVYAMASACGIRLEAVTSESGPSQYEFNLVHRADALRVADDTVYLKQIVRNVARRHGMRATFMAKPYMEHAGNGLHMHFSLLDAAGRNVFDNGGAEGTPALRHAVAGLLAAMHDTALIFAPHRNSARRLRPGTLAPVNATWGYENRTAAVRIPGGPAAARRIEHRVAGADANPYLVVAAVLAAALKGMDEALAPPAATDGNVETATASACAVPPDWRQAIEAFEASALVKALFPADFIMMFASCKRQELAVFEQEISALEYRSYLHTV</sequence>
<dbReference type="PROSITE" id="PS00181">
    <property type="entry name" value="GLNA_ATP"/>
    <property type="match status" value="1"/>
</dbReference>